<dbReference type="Proteomes" id="UP001292079">
    <property type="component" value="Unassembled WGS sequence"/>
</dbReference>
<evidence type="ECO:0000313" key="4">
    <source>
        <dbReference type="Proteomes" id="UP001292079"/>
    </source>
</evidence>
<dbReference type="GO" id="GO:0051056">
    <property type="term" value="P:regulation of small GTPase mediated signal transduction"/>
    <property type="evidence" value="ECO:0007669"/>
    <property type="project" value="InterPro"/>
</dbReference>
<reference evidence="3" key="2">
    <citation type="journal article" date="2023" name="Infect Dis Poverty">
        <title>Chromosome-scale genome of the human blood fluke Schistosoma mekongi and its implications for public health.</title>
        <authorList>
            <person name="Zhou M."/>
            <person name="Xu L."/>
            <person name="Xu D."/>
            <person name="Chen W."/>
            <person name="Khan J."/>
            <person name="Hu Y."/>
            <person name="Huang H."/>
            <person name="Wei H."/>
            <person name="Zhang Y."/>
            <person name="Chusongsang P."/>
            <person name="Tanasarnprasert K."/>
            <person name="Hu X."/>
            <person name="Limpanont Y."/>
            <person name="Lv Z."/>
        </authorList>
    </citation>
    <scope>NUCLEOTIDE SEQUENCE</scope>
    <source>
        <strain evidence="3">LV_2022a</strain>
    </source>
</reference>
<feature type="region of interest" description="Disordered" evidence="1">
    <location>
        <begin position="1362"/>
        <end position="1401"/>
    </location>
</feature>
<comment type="caution">
    <text evidence="3">The sequence shown here is derived from an EMBL/GenBank/DDBJ whole genome shotgun (WGS) entry which is preliminary data.</text>
</comment>
<dbReference type="Pfam" id="PF20412">
    <property type="entry name" value="RALGAPB_N"/>
    <property type="match status" value="1"/>
</dbReference>
<dbReference type="Gene3D" id="3.40.50.11210">
    <property type="entry name" value="Rap/Ran-GAP"/>
    <property type="match status" value="1"/>
</dbReference>
<proteinExistence type="predicted"/>
<dbReference type="EMBL" id="JALJAT010000005">
    <property type="protein sequence ID" value="KAK4469463.1"/>
    <property type="molecule type" value="Genomic_DNA"/>
</dbReference>
<evidence type="ECO:0000259" key="2">
    <source>
        <dbReference type="Pfam" id="PF20412"/>
    </source>
</evidence>
<evidence type="ECO:0000256" key="1">
    <source>
        <dbReference type="SAM" id="MobiDB-lite"/>
    </source>
</evidence>
<feature type="compositionally biased region" description="Polar residues" evidence="1">
    <location>
        <begin position="1369"/>
        <end position="1391"/>
    </location>
</feature>
<accession>A0AAE2D2V5</accession>
<dbReference type="InterPro" id="IPR046859">
    <property type="entry name" value="RGPA/RALGAPB_N"/>
</dbReference>
<dbReference type="PANTHER" id="PTHR21344:SF1">
    <property type="entry name" value="RAL GTPASE-ACTIVATING PROTEIN SUBUNIT BETA"/>
    <property type="match status" value="1"/>
</dbReference>
<sequence length="1743" mass="192498">MDLNAYKGWSPDLHSTYNQLLEHESFLRLFPIEVANSIATSTVMSVKCDCSCTLLLSSSDVSSGITDTAQHDGYISRSDRSDSVTISQNASSALNQRSSFSGLTSTVRFDSPDELRWVMHAITYGLTMSSENWDVIKHSAHIYCYWIKCLNSSTRSAQPANLSVPIPLILQKEPQRFLKPLLFSLSYYFLPRDPEPLSDQPKLLFATLGRSLSLPPHSTSSDSSEAPSSATANLSALISKQLDITRLVTHAIGELCSLPAQLTPDSWDCILRFCLIICHAILSPPLHLPSGLLQSSASTSQSTNVSNSGSGPVVGSSSTAFLSNHTSFSDIRGIKDSAILFEATSDCVSTLLFSTWLKACSHCFPKPQLWAAFRECARVWRHHNAFIRQWSRVSVALSATLLGILDKSTDLSAYASLTQLIPPDLSNENAKEAWIRMLYLIDNPVDLSHDELICNTPIFEEYKKYNYNDRVRWTTIYFPYIYHQAFRGLSMIVDGFLGIQPSLTIGVDPFIGVIPELYGPIGKIFQGYSSNNLFQKHTDIQGYNNDDVEVKKAIISGFSGVHGGSRLVAGSFSTEKTHRKSRLASVVTSAGILASTGTSGSSKSVFAPPSSTSVHPHIPHTGNSLTPIEITASLTNTFQQSQTPSSHVSLPLSNAQSSGQSISQKFGSSPPLLSLNTKNPQVEHLQSLATTWLSVDSQITLNPQRPEINSLLQLFGVWLFEASVSGVKQNLNVTVISNRATLIDGNRFQVGRAEALGALCRIMIYARRGRLAKEYLTRFYLCLYYALAVDPVAKNDYILCLVLFYSMDLFRVDLPGINILLPRIYDACQHVLKEEINVKPEFLPTTLVQRTAIHQLMSLVCIPVQFKGAYLKPLVPLASNAKDPRSLNDMKSAMVDIICDTLSSTDDPINFQLLLSVALALIEDMSADEMQLSSSRNDSGKSHTSSSFFNILTPLLCGNLVYKWKNDSSVMLYLLEIISGLSNVRVTPADPATYRHTVRSICEFIANQCNRERKDHKRQLHSIIVAAYYCLSSWIVQHTNLLLTDGECVWVILETIELGICGAKSANKQTKNEPSSTVLKGQKPLIPSSKRVCDAAEACLSNLMSVAGSFPGPSGTATVCSQLAEDNILKLIVDEEFDSSGGLPEFHYFWSEPGLIIGLCEFSTNSFKPTIKFQNECSIPGPAAILIVRGPFGRHVWIMNMRHSPLSENDPASQSTSCYKQEVINRPKPWGCFLERLITAVTNNENIHPLNFPPSISDIPLVEADHTIPSLDKVGCELGSSFRQEINAFKTLIAEHSSLAKEVGLRCAQEIISRPCPDPITEAKAPIPVVHFHPIRLLLTHLGYLSIGPYQMPQSLWSRPELKRDNQSGERSGQAQRQSPSLTSNRITQGFSSISSSSSNEDELLPLFPLDVKNPDFADILTNLDHMPTRTGDTLLVFYVAAGQWKVDDILANMKIWPRLPELFHQFLSGIGCLKNILDHPGWTGNAQTSYRTSNGYLVSSQCNQANNILVDHCPDGIQSIIYYADAMTELACICPTDKLYRNEKNESNRSLKSTCSRAASEFISSITRGINQSAVGMGEVGADPTGGRVAVVWLEQWEDGPMHCGQGIGINIQNMTSQKFDCPVTIYIHPLSSGLCRIGIMRLQGRTFEAGPLQSGLVLSQRCLSSFVRQTVINLSRRRRLASDSFQPPHVRRSHELIKLAEVNRKMVRAQSLPGNKISAYPYTTSNIVGRLFFRQYQIHST</sequence>
<dbReference type="PANTHER" id="PTHR21344">
    <property type="entry name" value="RAL GTPASE-ACTIVATING PROTEIN SUBUNIT BETA"/>
    <property type="match status" value="1"/>
</dbReference>
<gene>
    <name evidence="3" type="ORF">MN116_007013</name>
</gene>
<feature type="region of interest" description="Disordered" evidence="1">
    <location>
        <begin position="642"/>
        <end position="666"/>
    </location>
</feature>
<organism evidence="3 4">
    <name type="scientific">Schistosoma mekongi</name>
    <name type="common">Parasitic worm</name>
    <dbReference type="NCBI Taxonomy" id="38744"/>
    <lineage>
        <taxon>Eukaryota</taxon>
        <taxon>Metazoa</taxon>
        <taxon>Spiralia</taxon>
        <taxon>Lophotrochozoa</taxon>
        <taxon>Platyhelminthes</taxon>
        <taxon>Trematoda</taxon>
        <taxon>Digenea</taxon>
        <taxon>Strigeidida</taxon>
        <taxon>Schistosomatoidea</taxon>
        <taxon>Schistosomatidae</taxon>
        <taxon>Schistosoma</taxon>
    </lineage>
</organism>
<dbReference type="InterPro" id="IPR035974">
    <property type="entry name" value="Rap/Ran-GAP_sf"/>
</dbReference>
<reference evidence="3" key="1">
    <citation type="submission" date="2022-04" db="EMBL/GenBank/DDBJ databases">
        <authorList>
            <person name="Xu L."/>
            <person name="Lv Z."/>
        </authorList>
    </citation>
    <scope>NUCLEOTIDE SEQUENCE</scope>
    <source>
        <strain evidence="3">LV_2022a</strain>
    </source>
</reference>
<dbReference type="InterPro" id="IPR039930">
    <property type="entry name" value="RALGAPB"/>
</dbReference>
<feature type="domain" description="Ral GTPase-activating protein subunit alpha/beta N-terminal" evidence="2">
    <location>
        <begin position="350"/>
        <end position="404"/>
    </location>
</feature>
<protein>
    <recommendedName>
        <fullName evidence="2">Ral GTPase-activating protein subunit alpha/beta N-terminal domain-containing protein</fullName>
    </recommendedName>
</protein>
<feature type="compositionally biased region" description="Polar residues" evidence="1">
    <location>
        <begin position="596"/>
        <end position="614"/>
    </location>
</feature>
<feature type="region of interest" description="Disordered" evidence="1">
    <location>
        <begin position="596"/>
        <end position="622"/>
    </location>
</feature>
<dbReference type="GO" id="GO:0005096">
    <property type="term" value="F:GTPase activator activity"/>
    <property type="evidence" value="ECO:0007669"/>
    <property type="project" value="InterPro"/>
</dbReference>
<dbReference type="SUPFAM" id="SSF111347">
    <property type="entry name" value="Rap/Ran-GAP"/>
    <property type="match status" value="2"/>
</dbReference>
<name>A0AAE2D2V5_SCHME</name>
<keyword evidence="4" id="KW-1185">Reference proteome</keyword>
<evidence type="ECO:0000313" key="3">
    <source>
        <dbReference type="EMBL" id="KAK4469463.1"/>
    </source>
</evidence>